<keyword evidence="7" id="KW-1185">Reference proteome</keyword>
<dbReference type="PRINTS" id="PR00260">
    <property type="entry name" value="CHEMTRNSDUCR"/>
</dbReference>
<evidence type="ECO:0000256" key="4">
    <source>
        <dbReference type="SAM" id="Phobius"/>
    </source>
</evidence>
<keyword evidence="4" id="KW-1133">Transmembrane helix</keyword>
<proteinExistence type="inferred from homology"/>
<protein>
    <submittedName>
        <fullName evidence="6">Chemotaxis protein</fullName>
    </submittedName>
</protein>
<dbReference type="KEGG" id="ssei:FJR45_04215"/>
<dbReference type="SUPFAM" id="SSF58104">
    <property type="entry name" value="Methyl-accepting chemotaxis protein (MCP) signaling domain"/>
    <property type="match status" value="1"/>
</dbReference>
<dbReference type="Pfam" id="PF00015">
    <property type="entry name" value="MCPsignal"/>
    <property type="match status" value="1"/>
</dbReference>
<dbReference type="PANTHER" id="PTHR32089:SF112">
    <property type="entry name" value="LYSOZYME-LIKE PROTEIN-RELATED"/>
    <property type="match status" value="1"/>
</dbReference>
<keyword evidence="4" id="KW-0812">Transmembrane</keyword>
<feature type="transmembrane region" description="Helical" evidence="4">
    <location>
        <begin position="12"/>
        <end position="33"/>
    </location>
</feature>
<dbReference type="GO" id="GO:0016020">
    <property type="term" value="C:membrane"/>
    <property type="evidence" value="ECO:0007669"/>
    <property type="project" value="InterPro"/>
</dbReference>
<dbReference type="InterPro" id="IPR025991">
    <property type="entry name" value="Chemoreceptor_zinc-bind_dom"/>
</dbReference>
<gene>
    <name evidence="6" type="ORF">FJR45_04215</name>
</gene>
<dbReference type="Proteomes" id="UP000593719">
    <property type="component" value="Chromosome"/>
</dbReference>
<reference evidence="6 7" key="1">
    <citation type="submission" date="2019-06" db="EMBL/GenBank/DDBJ databases">
        <title>Sulfurimonas gotlandica sp. nov., a chemoautotrophic and psychrotolerant epsilonproteobacterium isolated from a pelagic redoxcline, and an emended description of the genus Sulfurimonas.</title>
        <authorList>
            <person name="Wang S."/>
            <person name="Jiang L."/>
            <person name="Shao Z."/>
        </authorList>
    </citation>
    <scope>NUCLEOTIDE SEQUENCE [LARGE SCALE GENOMIC DNA]</scope>
    <source>
        <strain evidence="6 7">S2-6</strain>
    </source>
</reference>
<dbReference type="PANTHER" id="PTHR32089">
    <property type="entry name" value="METHYL-ACCEPTING CHEMOTAXIS PROTEIN MCPB"/>
    <property type="match status" value="1"/>
</dbReference>
<feature type="transmembrane region" description="Helical" evidence="4">
    <location>
        <begin position="186"/>
        <end position="206"/>
    </location>
</feature>
<evidence type="ECO:0000256" key="3">
    <source>
        <dbReference type="PROSITE-ProRule" id="PRU00284"/>
    </source>
</evidence>
<dbReference type="GO" id="GO:0006935">
    <property type="term" value="P:chemotaxis"/>
    <property type="evidence" value="ECO:0007669"/>
    <property type="project" value="InterPro"/>
</dbReference>
<dbReference type="InterPro" id="IPR004090">
    <property type="entry name" value="Chemotax_Me-accpt_rcpt"/>
</dbReference>
<accession>A0A7M1B0G5</accession>
<feature type="domain" description="Methyl-accepting transducer" evidence="5">
    <location>
        <begin position="329"/>
        <end position="507"/>
    </location>
</feature>
<evidence type="ECO:0000313" key="7">
    <source>
        <dbReference type="Proteomes" id="UP000593719"/>
    </source>
</evidence>
<dbReference type="AlphaFoldDB" id="A0A7M1B0G5"/>
<dbReference type="Pfam" id="PF13682">
    <property type="entry name" value="CZB"/>
    <property type="match status" value="1"/>
</dbReference>
<comment type="similarity">
    <text evidence="2">Belongs to the methyl-accepting chemotaxis (MCP) protein family.</text>
</comment>
<dbReference type="CDD" id="cd11386">
    <property type="entry name" value="MCP_signal"/>
    <property type="match status" value="1"/>
</dbReference>
<keyword evidence="1 3" id="KW-0807">Transducer</keyword>
<dbReference type="PROSITE" id="PS50111">
    <property type="entry name" value="CHEMOTAXIS_TRANSDUC_2"/>
    <property type="match status" value="1"/>
</dbReference>
<evidence type="ECO:0000313" key="6">
    <source>
        <dbReference type="EMBL" id="QOP43193.1"/>
    </source>
</evidence>
<dbReference type="SMART" id="SM00283">
    <property type="entry name" value="MA"/>
    <property type="match status" value="1"/>
</dbReference>
<organism evidence="6 7">
    <name type="scientific">Sulfurimonas sediminis</name>
    <dbReference type="NCBI Taxonomy" id="2590020"/>
    <lineage>
        <taxon>Bacteria</taxon>
        <taxon>Pseudomonadati</taxon>
        <taxon>Campylobacterota</taxon>
        <taxon>Epsilonproteobacteria</taxon>
        <taxon>Campylobacterales</taxon>
        <taxon>Sulfurimonadaceae</taxon>
        <taxon>Sulfurimonas</taxon>
    </lineage>
</organism>
<dbReference type="Gene3D" id="1.20.120.1530">
    <property type="match status" value="1"/>
</dbReference>
<evidence type="ECO:0000256" key="2">
    <source>
        <dbReference type="ARBA" id="ARBA00029447"/>
    </source>
</evidence>
<dbReference type="GO" id="GO:0004888">
    <property type="term" value="F:transmembrane signaling receptor activity"/>
    <property type="evidence" value="ECO:0007669"/>
    <property type="project" value="InterPro"/>
</dbReference>
<dbReference type="InterPro" id="IPR004089">
    <property type="entry name" value="MCPsignal_dom"/>
</dbReference>
<sequence length="637" mass="72049">MFRNKSIKELMWFLTIVIVISLVGAAGFTYYALNSIEKEFNEIKESSIDTSLTIYDIEKRMNYISRNDRDVMLGGDIEKDKRELRENISAIAENFKKLEKVSKNGSNEALLKKAKYSTLKFINEAYKYIDSLSTHDIKNNKEDIYHVYHQKLSPLAVESRKYFKTFVKNKKEQFNRDMKAMKSAITFYKLFVLGSSLLIIVILFLLTTKIRTSIVSGINRFKCLIETASNGDFSKKNEIRTQGDTELDAMGKALKILIEHTENMIHEVNTAITNASQGDFSKPISTEGMHGEFLVAIRNVSKSIDFMREQYQKAQRDSFNSKLSVKSVNVSESLTVIQADLKTNIEKIKEVTHATDSAAKLANDSRSNINTVVSGLHELNEQVGTNHANIDELASQTNNITSVIELITDIADQTNLLALNAAIEAARAGEHGRGFAVVADEVRKLAERTHKATSEISISIKSLQQGMSEIQTSSELMKETVDASTAKIEEFETTLIELSDSSTKIVDQSYYMENSIFIVLAKIDHILYKSRAYNSLISLKKVLKAVSSHECNLGKWYDHEGKERFSNTPAYPQIAQPHNIVHTNANKNLAFLDKPNAQEEVLEHAQDILHNFEEMEKASEELFRLLDTMLSQTQKEE</sequence>
<dbReference type="RefSeq" id="WP_193151497.1">
    <property type="nucleotide sequence ID" value="NZ_CP041235.1"/>
</dbReference>
<dbReference type="Gene3D" id="6.10.250.3200">
    <property type="match status" value="1"/>
</dbReference>
<keyword evidence="4" id="KW-0472">Membrane</keyword>
<name>A0A7M1B0G5_9BACT</name>
<dbReference type="EMBL" id="CP041235">
    <property type="protein sequence ID" value="QOP43193.1"/>
    <property type="molecule type" value="Genomic_DNA"/>
</dbReference>
<dbReference type="Gene3D" id="1.20.120.30">
    <property type="entry name" value="Aspartate receptor, ligand-binding domain"/>
    <property type="match status" value="1"/>
</dbReference>
<evidence type="ECO:0000256" key="1">
    <source>
        <dbReference type="ARBA" id="ARBA00023224"/>
    </source>
</evidence>
<dbReference type="GO" id="GO:0007165">
    <property type="term" value="P:signal transduction"/>
    <property type="evidence" value="ECO:0007669"/>
    <property type="project" value="UniProtKB-KW"/>
</dbReference>
<evidence type="ECO:0000259" key="5">
    <source>
        <dbReference type="PROSITE" id="PS50111"/>
    </source>
</evidence>